<dbReference type="PANTHER" id="PTHR46732">
    <property type="entry name" value="ATP-DEPENDENT PROTEASE LA (LON) DOMAIN PROTEIN"/>
    <property type="match status" value="1"/>
</dbReference>
<organism evidence="2 3">
    <name type="scientific">Deinococcus hopiensis KR-140</name>
    <dbReference type="NCBI Taxonomy" id="695939"/>
    <lineage>
        <taxon>Bacteria</taxon>
        <taxon>Thermotogati</taxon>
        <taxon>Deinococcota</taxon>
        <taxon>Deinococci</taxon>
        <taxon>Deinococcales</taxon>
        <taxon>Deinococcaceae</taxon>
        <taxon>Deinococcus</taxon>
    </lineage>
</organism>
<evidence type="ECO:0000259" key="1">
    <source>
        <dbReference type="PROSITE" id="PS51787"/>
    </source>
</evidence>
<dbReference type="InterPro" id="IPR015947">
    <property type="entry name" value="PUA-like_sf"/>
</dbReference>
<dbReference type="InterPro" id="IPR046336">
    <property type="entry name" value="Lon_prtase_N_sf"/>
</dbReference>
<sequence length="228" mass="25271">MKNAVLTGFLYALPRYESPGGRTITSDMRVPLFPLPNVVLFPGQVLPLYVFEPRYRELLSRVQQSGEPFGIVRILASRHASPLPFHARVSRVGTLADLREVEAHEDGTSSIKVVGGERFRVQSFDLGHSYLSAEVSLWPLESPPLATSTLPEDNCARRLLSGLLRARPDDSRDIRQYAPTDPLLLASFAAALLPLGADQREEALEAPTLLERLNTLMGFLPGEVWELN</sequence>
<dbReference type="InterPro" id="IPR003111">
    <property type="entry name" value="Lon_prtase_N"/>
</dbReference>
<dbReference type="PROSITE" id="PS51787">
    <property type="entry name" value="LON_N"/>
    <property type="match status" value="1"/>
</dbReference>
<dbReference type="Proteomes" id="UP000192582">
    <property type="component" value="Unassembled WGS sequence"/>
</dbReference>
<evidence type="ECO:0000313" key="3">
    <source>
        <dbReference type="Proteomes" id="UP000192582"/>
    </source>
</evidence>
<evidence type="ECO:0000313" key="2">
    <source>
        <dbReference type="EMBL" id="SMB91625.1"/>
    </source>
</evidence>
<keyword evidence="3" id="KW-1185">Reference proteome</keyword>
<dbReference type="SMART" id="SM00464">
    <property type="entry name" value="LON"/>
    <property type="match status" value="1"/>
</dbReference>
<name>A0A1W1VE71_9DEIO</name>
<accession>A0A1W1VE71</accession>
<reference evidence="2 3" key="1">
    <citation type="submission" date="2017-04" db="EMBL/GenBank/DDBJ databases">
        <authorList>
            <person name="Afonso C.L."/>
            <person name="Miller P.J."/>
            <person name="Scott M.A."/>
            <person name="Spackman E."/>
            <person name="Goraichik I."/>
            <person name="Dimitrov K.M."/>
            <person name="Suarez D.L."/>
            <person name="Swayne D.E."/>
        </authorList>
    </citation>
    <scope>NUCLEOTIDE SEQUENCE [LARGE SCALE GENOMIC DNA]</scope>
    <source>
        <strain evidence="2 3">KR-140</strain>
    </source>
</reference>
<protein>
    <recommendedName>
        <fullName evidence="1">Lon N-terminal domain-containing protein</fullName>
    </recommendedName>
</protein>
<gene>
    <name evidence="2" type="ORF">SAMN00790413_01222</name>
</gene>
<dbReference type="SUPFAM" id="SSF88697">
    <property type="entry name" value="PUA domain-like"/>
    <property type="match status" value="1"/>
</dbReference>
<dbReference type="STRING" id="695939.SAMN00790413_01222"/>
<dbReference type="Pfam" id="PF02190">
    <property type="entry name" value="LON_substr_bdg"/>
    <property type="match status" value="1"/>
</dbReference>
<dbReference type="Gene3D" id="2.30.130.40">
    <property type="entry name" value="LON domain-like"/>
    <property type="match status" value="1"/>
</dbReference>
<proteinExistence type="predicted"/>
<dbReference type="PANTHER" id="PTHR46732:SF8">
    <property type="entry name" value="ATP-DEPENDENT PROTEASE LA (LON) DOMAIN PROTEIN"/>
    <property type="match status" value="1"/>
</dbReference>
<feature type="domain" description="Lon N-terminal" evidence="1">
    <location>
        <begin position="30"/>
        <end position="224"/>
    </location>
</feature>
<dbReference type="EMBL" id="FWWU01000009">
    <property type="protein sequence ID" value="SMB91625.1"/>
    <property type="molecule type" value="Genomic_DNA"/>
</dbReference>
<dbReference type="AlphaFoldDB" id="A0A1W1VE71"/>